<sequence>MSLAKCFIFIVLLPGSISEICAQQHNSIFDRGLERLLHSERFSVISLPNFSYNEENLLRLKVDFSGGKLHGFHNIRTHGQSVLNASDSGTWLTFHIEGGPFEAHYNASLQTALQRTTLDVIISVPLIQLSFTAQESSANELRLELHDMRMARFRIVSEDTGD</sequence>
<keyword evidence="1" id="KW-0732">Signal</keyword>
<proteinExistence type="evidence at transcript level"/>
<feature type="signal peptide" evidence="1">
    <location>
        <begin position="1"/>
        <end position="18"/>
    </location>
</feature>
<name>F0J8G4_AMBVA</name>
<evidence type="ECO:0000313" key="2">
    <source>
        <dbReference type="EMBL" id="DAA34190.1"/>
    </source>
</evidence>
<protein>
    <submittedName>
        <fullName evidence="2">Hypothetical secreted protein 1844</fullName>
    </submittedName>
</protein>
<organism evidence="2">
    <name type="scientific">Amblyomma variegatum</name>
    <name type="common">Tropical bont tick</name>
    <dbReference type="NCBI Taxonomy" id="34610"/>
    <lineage>
        <taxon>Eukaryota</taxon>
        <taxon>Metazoa</taxon>
        <taxon>Ecdysozoa</taxon>
        <taxon>Arthropoda</taxon>
        <taxon>Chelicerata</taxon>
        <taxon>Arachnida</taxon>
        <taxon>Acari</taxon>
        <taxon>Parasitiformes</taxon>
        <taxon>Ixodida</taxon>
        <taxon>Ixodoidea</taxon>
        <taxon>Ixodidae</taxon>
        <taxon>Amblyomminae</taxon>
        <taxon>Amblyomma</taxon>
    </lineage>
</organism>
<accession>F0J8G4</accession>
<dbReference type="AlphaFoldDB" id="F0J8G4"/>
<feature type="chain" id="PRO_5003255150" evidence="1">
    <location>
        <begin position="19"/>
        <end position="162"/>
    </location>
</feature>
<dbReference type="EMBL" id="BK007165">
    <property type="protein sequence ID" value="DAA34190.1"/>
    <property type="molecule type" value="mRNA"/>
</dbReference>
<feature type="non-terminal residue" evidence="2">
    <location>
        <position position="162"/>
    </location>
</feature>
<reference evidence="2" key="1">
    <citation type="journal article" date="2011" name="BMC Genomics">
        <title>A further insight into the sialome of the tropical bont tick, Amblyomma variegatum.</title>
        <authorList>
            <person name="Ribeiro J.M."/>
            <person name="Anderson J.M."/>
            <person name="Manoukis N.C."/>
            <person name="Meng Z."/>
            <person name="Francishetti I.M."/>
        </authorList>
    </citation>
    <scope>NUCLEOTIDE SEQUENCE</scope>
    <source>
        <strain evidence="2">Amb_var-1844</strain>
        <tissue evidence="2">Salivary gland</tissue>
    </source>
</reference>
<evidence type="ECO:0000256" key="1">
    <source>
        <dbReference type="SAM" id="SignalP"/>
    </source>
</evidence>